<dbReference type="Gene3D" id="1.10.20.10">
    <property type="entry name" value="Histone, subunit A"/>
    <property type="match status" value="1"/>
</dbReference>
<feature type="compositionally biased region" description="Low complexity" evidence="6">
    <location>
        <begin position="496"/>
        <end position="524"/>
    </location>
</feature>
<keyword evidence="5" id="KW-0539">Nucleus</keyword>
<dbReference type="Proteomes" id="UP000002358">
    <property type="component" value="Chromosome 1"/>
</dbReference>
<dbReference type="InterPro" id="IPR037249">
    <property type="entry name" value="TAFH/NHR1_dom_sf"/>
</dbReference>
<dbReference type="EnsemblMetazoa" id="XM_016984852">
    <property type="protein sequence ID" value="XP_016840341"/>
    <property type="gene ID" value="LOC100119872"/>
</dbReference>
<dbReference type="Pfam" id="PF05236">
    <property type="entry name" value="TAF4"/>
    <property type="match status" value="1"/>
</dbReference>
<dbReference type="GO" id="GO:0005669">
    <property type="term" value="C:transcription factor TFIID complex"/>
    <property type="evidence" value="ECO:0007669"/>
    <property type="project" value="InterPro"/>
</dbReference>
<dbReference type="PANTHER" id="PTHR15138">
    <property type="entry name" value="TRANSCRIPTION INITIATION FACTOR TFIID SUBUNIT 4"/>
    <property type="match status" value="1"/>
</dbReference>
<comment type="similarity">
    <text evidence="2">Belongs to the TAF4 family.</text>
</comment>
<evidence type="ECO:0000313" key="9">
    <source>
        <dbReference type="Proteomes" id="UP000002358"/>
    </source>
</evidence>
<evidence type="ECO:0000256" key="6">
    <source>
        <dbReference type="SAM" id="MobiDB-lite"/>
    </source>
</evidence>
<dbReference type="Pfam" id="PF07531">
    <property type="entry name" value="TAFH"/>
    <property type="match status" value="1"/>
</dbReference>
<dbReference type="PANTHER" id="PTHR15138:SF14">
    <property type="entry name" value="TRANSCRIPTION INITIATION FACTOR TFIID SUBUNIT 4"/>
    <property type="match status" value="1"/>
</dbReference>
<accession>A0A7M7IQT2</accession>
<feature type="compositionally biased region" description="Low complexity" evidence="6">
    <location>
        <begin position="1039"/>
        <end position="1049"/>
    </location>
</feature>
<dbReference type="InterPro" id="IPR009072">
    <property type="entry name" value="Histone-fold"/>
</dbReference>
<dbReference type="InterPro" id="IPR003894">
    <property type="entry name" value="TAFH_NHR1"/>
</dbReference>
<dbReference type="RefSeq" id="XP_016840341.1">
    <property type="nucleotide sequence ID" value="XM_016984852.3"/>
</dbReference>
<dbReference type="GO" id="GO:0006367">
    <property type="term" value="P:transcription initiation at RNA polymerase II promoter"/>
    <property type="evidence" value="ECO:0007669"/>
    <property type="project" value="TreeGrafter"/>
</dbReference>
<feature type="domain" description="TAFH" evidence="7">
    <location>
        <begin position="539"/>
        <end position="635"/>
    </location>
</feature>
<dbReference type="FunFam" id="1.10.20.10:FF:000015">
    <property type="entry name" value="Transcription initiation factor TFIID subunit 4B"/>
    <property type="match status" value="1"/>
</dbReference>
<evidence type="ECO:0000256" key="1">
    <source>
        <dbReference type="ARBA" id="ARBA00004123"/>
    </source>
</evidence>
<dbReference type="CDD" id="cd08045">
    <property type="entry name" value="HFD_TAF4"/>
    <property type="match status" value="1"/>
</dbReference>
<dbReference type="SMART" id="SM00549">
    <property type="entry name" value="TAFH"/>
    <property type="match status" value="1"/>
</dbReference>
<evidence type="ECO:0000256" key="5">
    <source>
        <dbReference type="ARBA" id="ARBA00023242"/>
    </source>
</evidence>
<protein>
    <recommendedName>
        <fullName evidence="7">TAFH domain-containing protein</fullName>
    </recommendedName>
</protein>
<dbReference type="SMR" id="A0A7M7IQT2"/>
<dbReference type="InParanoid" id="A0A7M7IQT2"/>
<organism evidence="8 9">
    <name type="scientific">Nasonia vitripennis</name>
    <name type="common">Parasitic wasp</name>
    <dbReference type="NCBI Taxonomy" id="7425"/>
    <lineage>
        <taxon>Eukaryota</taxon>
        <taxon>Metazoa</taxon>
        <taxon>Ecdysozoa</taxon>
        <taxon>Arthropoda</taxon>
        <taxon>Hexapoda</taxon>
        <taxon>Insecta</taxon>
        <taxon>Pterygota</taxon>
        <taxon>Neoptera</taxon>
        <taxon>Endopterygota</taxon>
        <taxon>Hymenoptera</taxon>
        <taxon>Apocrita</taxon>
        <taxon>Proctotrupomorpha</taxon>
        <taxon>Chalcidoidea</taxon>
        <taxon>Pteromalidae</taxon>
        <taxon>Pteromalinae</taxon>
        <taxon>Nasonia</taxon>
    </lineage>
</organism>
<feature type="compositionally biased region" description="Low complexity" evidence="6">
    <location>
        <begin position="33"/>
        <end position="76"/>
    </location>
</feature>
<reference evidence="8" key="1">
    <citation type="submission" date="2021-01" db="UniProtKB">
        <authorList>
            <consortium name="EnsemblMetazoa"/>
        </authorList>
    </citation>
    <scope>IDENTIFICATION</scope>
</reference>
<dbReference type="GO" id="GO:0046982">
    <property type="term" value="F:protein heterodimerization activity"/>
    <property type="evidence" value="ECO:0007669"/>
    <property type="project" value="InterPro"/>
</dbReference>
<feature type="compositionally biased region" description="Polar residues" evidence="6">
    <location>
        <begin position="88"/>
        <end position="101"/>
    </location>
</feature>
<sequence>MASAKFLEEALSTDVDESAVSAIVGSLETQLVSGAQPNPQQQQQQQQQQQSAAAQSSNGAPSSVVAAAAAAAATTPPLDGSSGPLQKPPQQHVANGTSNGDQQQQPQQPQQPQQQQQIPPTVLATTTTPSTTTSSNMTAAAPPVQELAKPTPSGQPQPQQQQQQQQQVSTMQPSPQQQFVPQQVAGNQVTSNQSNQLSALAKVQGEHVKIVYPGSGQVIATTGVVNANNKLTFPAQSVAQLANGTLGVVTTQTVLQSTSNSAVSQVSAVSGQATAAATNQAQTINVNKQTALVIKTSVAPTGMVSVPMSVPVTVAANITNTAQPGKAGVTSAIVPSNVQILNVNALRPATPQVAGQQPAKQVASRVVIGQHMMGGRAGTPGITLQTIQGLAQGGTQGHLLLKTENGQFQLLRVGPANPNNAAVTPNSIAGSAAVVATPGATGTTYRLASLPAVSRLNAQFTGPPLATIRKPIQTVAPTVTTTTVTAVTSTIVAATTTAPTPTPTPASMATPTPASTPTSTVSPAQASLTPAQIRHRQVNDNTKEKCRKFLANLLELSSREPKHVERSVRTLIQELIDVKVEPEEFCIRLERLLNASPQPCLIGFLRKSLPLLRHALITKELVIDGIRPPHPNSQMYIQASGFPAASPTVVTQQNQIRPTVAVSPAVTAATPVTHVPATVALTPPATTQVRVMAPLTGVTNVPRPPQPIQVQQKLNVDKPVVSSINKKIRPTTPIRPGLLATYSAKTPVIAAPVHHQIQSLSTVVVSTSATSSTTGGSGATTTTIRQTTGPIIVQKTLPSTAVSKTVVASSHKTITTTTTLNKAAVPSIQPKLVSKEKEKKTFSSAGYTGDDDINDVAAMGGVNLAEESQRILGSTKFVGTQIRSCKDEVFLHMTPLQQKINKIVSSYGLEEPNQEVASLISHAAQERLKNLVEKLAIIAEHRIDLVKVDPRYEVTQDVRAQLKFLEELDRVERKRHEEQEREVLLKAAKSRAKTEDPEQAKLKAKAKEMQRAEMEEARQREANQTALQAIGPRKKPKLDLGGSSASSPGGTAGLAGTGAGLNRQMPLRPRLKRVNFRDLLFLLEQEKETCRSSTLYRSYLK</sequence>
<feature type="compositionally biased region" description="Low complexity" evidence="6">
    <location>
        <begin position="150"/>
        <end position="184"/>
    </location>
</feature>
<feature type="compositionally biased region" description="Low complexity" evidence="6">
    <location>
        <begin position="102"/>
        <end position="143"/>
    </location>
</feature>
<evidence type="ECO:0000259" key="7">
    <source>
        <dbReference type="PROSITE" id="PS51119"/>
    </source>
</evidence>
<dbReference type="GeneID" id="100119872"/>
<dbReference type="InterPro" id="IPR045144">
    <property type="entry name" value="TAF4"/>
</dbReference>
<name>A0A7M7IQT2_NASVI</name>
<feature type="compositionally biased region" description="Gly residues" evidence="6">
    <location>
        <begin position="1050"/>
        <end position="1059"/>
    </location>
</feature>
<keyword evidence="9" id="KW-1185">Reference proteome</keyword>
<dbReference type="FunCoup" id="A0A7M7IQT2">
    <property type="interactions" value="2130"/>
</dbReference>
<dbReference type="OrthoDB" id="21060at2759"/>
<keyword evidence="3" id="KW-0805">Transcription regulation</keyword>
<evidence type="ECO:0000256" key="2">
    <source>
        <dbReference type="ARBA" id="ARBA00006178"/>
    </source>
</evidence>
<evidence type="ECO:0000256" key="3">
    <source>
        <dbReference type="ARBA" id="ARBA00023015"/>
    </source>
</evidence>
<feature type="region of interest" description="Disordered" evidence="6">
    <location>
        <begin position="31"/>
        <end position="191"/>
    </location>
</feature>
<comment type="subcellular location">
    <subcellularLocation>
        <location evidence="1">Nucleus</location>
    </subcellularLocation>
</comment>
<dbReference type="GO" id="GO:0016251">
    <property type="term" value="F:RNA polymerase II general transcription initiation factor activity"/>
    <property type="evidence" value="ECO:0007669"/>
    <property type="project" value="TreeGrafter"/>
</dbReference>
<keyword evidence="4" id="KW-0804">Transcription</keyword>
<dbReference type="AlphaFoldDB" id="A0A7M7IQT2"/>
<evidence type="ECO:0000313" key="8">
    <source>
        <dbReference type="EnsemblMetazoa" id="XP_016840341"/>
    </source>
</evidence>
<dbReference type="SUPFAM" id="SSF158553">
    <property type="entry name" value="TAFH domain-like"/>
    <property type="match status" value="1"/>
</dbReference>
<feature type="region of interest" description="Disordered" evidence="6">
    <location>
        <begin position="1013"/>
        <end position="1061"/>
    </location>
</feature>
<dbReference type="Gene3D" id="1.20.120.1110">
    <property type="entry name" value="TAFH/NHR1 domain"/>
    <property type="match status" value="1"/>
</dbReference>
<feature type="region of interest" description="Disordered" evidence="6">
    <location>
        <begin position="496"/>
        <end position="527"/>
    </location>
</feature>
<dbReference type="InterPro" id="IPR007900">
    <property type="entry name" value="TAF4_C"/>
</dbReference>
<evidence type="ECO:0000256" key="4">
    <source>
        <dbReference type="ARBA" id="ARBA00023163"/>
    </source>
</evidence>
<dbReference type="KEGG" id="nvi:100119872"/>
<dbReference type="PROSITE" id="PS51119">
    <property type="entry name" value="TAFH"/>
    <property type="match status" value="1"/>
</dbReference>
<dbReference type="SUPFAM" id="SSF47113">
    <property type="entry name" value="Histone-fold"/>
    <property type="match status" value="1"/>
</dbReference>
<dbReference type="GO" id="GO:0003677">
    <property type="term" value="F:DNA binding"/>
    <property type="evidence" value="ECO:0007669"/>
    <property type="project" value="TreeGrafter"/>
</dbReference>
<proteinExistence type="inferred from homology"/>